<evidence type="ECO:0000256" key="3">
    <source>
        <dbReference type="SAM" id="SignalP"/>
    </source>
</evidence>
<dbReference type="SUPFAM" id="SSF53807">
    <property type="entry name" value="Helical backbone' metal receptor"/>
    <property type="match status" value="1"/>
</dbReference>
<dbReference type="eggNOG" id="COG4558">
    <property type="taxonomic scope" value="Bacteria"/>
</dbReference>
<dbReference type="HOGENOM" id="CLU_038034_2_8_7"/>
<dbReference type="STRING" id="502025.Hoch_0419"/>
<accession>D0LK26</accession>
<feature type="signal peptide" evidence="3">
    <location>
        <begin position="1"/>
        <end position="19"/>
    </location>
</feature>
<dbReference type="InterPro" id="IPR002491">
    <property type="entry name" value="ABC_transptr_periplasmic_BD"/>
</dbReference>
<dbReference type="InterPro" id="IPR050902">
    <property type="entry name" value="ABC_Transporter_SBP"/>
</dbReference>
<keyword evidence="1 3" id="KW-0732">Signal</keyword>
<sequence>MRAALAIGLLALACCLPCASGCRDRERDDAAQPAESSEAPTVRRVVTLTPSATEIVAALGATELLVGVDGYSDYPPAVRTLPRVGDFLRPNFETIVALQPDLVIADAVHVEVAEGLEAAGVNTLTLPMHTRGDVYRGLDAVGQALGRADAASSARAAIDAELARVAQRAHQLGEGGERRPRVLAVVDRAPDDLGNLVAAGPGSYLDELLALVGADNALADYQVRYPKLSAEQLLRARPELIVDLSPSDNPAHTRRVWAALSEIPAVAAGRVYALDDAALSSPGPRIGAAALRLSEVVHGAEADPTTTEQKTASTPKKE</sequence>
<evidence type="ECO:0000313" key="6">
    <source>
        <dbReference type="Proteomes" id="UP000001880"/>
    </source>
</evidence>
<dbReference type="EMBL" id="CP001804">
    <property type="protein sequence ID" value="ACY13060.1"/>
    <property type="molecule type" value="Genomic_DNA"/>
</dbReference>
<dbReference type="Pfam" id="PF01497">
    <property type="entry name" value="Peripla_BP_2"/>
    <property type="match status" value="1"/>
</dbReference>
<evidence type="ECO:0000259" key="4">
    <source>
        <dbReference type="PROSITE" id="PS50983"/>
    </source>
</evidence>
<proteinExistence type="predicted"/>
<organism evidence="5 6">
    <name type="scientific">Haliangium ochraceum (strain DSM 14365 / JCM 11303 / SMP-2)</name>
    <dbReference type="NCBI Taxonomy" id="502025"/>
    <lineage>
        <taxon>Bacteria</taxon>
        <taxon>Pseudomonadati</taxon>
        <taxon>Myxococcota</taxon>
        <taxon>Polyangia</taxon>
        <taxon>Haliangiales</taxon>
        <taxon>Kofleriaceae</taxon>
        <taxon>Haliangium</taxon>
    </lineage>
</organism>
<feature type="domain" description="Fe/B12 periplasmic-binding" evidence="4">
    <location>
        <begin position="44"/>
        <end position="304"/>
    </location>
</feature>
<dbReference type="PROSITE" id="PS50983">
    <property type="entry name" value="FE_B12_PBP"/>
    <property type="match status" value="1"/>
</dbReference>
<dbReference type="NCBIfam" id="NF038402">
    <property type="entry name" value="TroA_like"/>
    <property type="match status" value="1"/>
</dbReference>
<evidence type="ECO:0000313" key="5">
    <source>
        <dbReference type="EMBL" id="ACY13060.1"/>
    </source>
</evidence>
<evidence type="ECO:0000256" key="1">
    <source>
        <dbReference type="ARBA" id="ARBA00022729"/>
    </source>
</evidence>
<dbReference type="Gene3D" id="3.40.50.1980">
    <property type="entry name" value="Nitrogenase molybdenum iron protein domain"/>
    <property type="match status" value="2"/>
</dbReference>
<dbReference type="InterPro" id="IPR054828">
    <property type="entry name" value="Vit_B12_bind_prot"/>
</dbReference>
<keyword evidence="6" id="KW-1185">Reference proteome</keyword>
<dbReference type="Proteomes" id="UP000001880">
    <property type="component" value="Chromosome"/>
</dbReference>
<gene>
    <name evidence="5" type="ordered locus">Hoch_0419</name>
</gene>
<name>D0LK26_HALO1</name>
<reference evidence="5 6" key="1">
    <citation type="journal article" date="2010" name="Stand. Genomic Sci.">
        <title>Complete genome sequence of Haliangium ochraceum type strain (SMP-2).</title>
        <authorList>
            <consortium name="US DOE Joint Genome Institute (JGI-PGF)"/>
            <person name="Ivanova N."/>
            <person name="Daum C."/>
            <person name="Lang E."/>
            <person name="Abt B."/>
            <person name="Kopitz M."/>
            <person name="Saunders E."/>
            <person name="Lapidus A."/>
            <person name="Lucas S."/>
            <person name="Glavina Del Rio T."/>
            <person name="Nolan M."/>
            <person name="Tice H."/>
            <person name="Copeland A."/>
            <person name="Cheng J.F."/>
            <person name="Chen F."/>
            <person name="Bruce D."/>
            <person name="Goodwin L."/>
            <person name="Pitluck S."/>
            <person name="Mavromatis K."/>
            <person name="Pati A."/>
            <person name="Mikhailova N."/>
            <person name="Chen A."/>
            <person name="Palaniappan K."/>
            <person name="Land M."/>
            <person name="Hauser L."/>
            <person name="Chang Y.J."/>
            <person name="Jeffries C.D."/>
            <person name="Detter J.C."/>
            <person name="Brettin T."/>
            <person name="Rohde M."/>
            <person name="Goker M."/>
            <person name="Bristow J."/>
            <person name="Markowitz V."/>
            <person name="Eisen J.A."/>
            <person name="Hugenholtz P."/>
            <person name="Kyrpides N.C."/>
            <person name="Klenk H.P."/>
        </authorList>
    </citation>
    <scope>NUCLEOTIDE SEQUENCE [LARGE SCALE GENOMIC DNA]</scope>
    <source>
        <strain evidence="6">DSM 14365 / CIP 107738 / JCM 11303 / AJ 13395 / SMP-2</strain>
    </source>
</reference>
<dbReference type="AlphaFoldDB" id="D0LK26"/>
<feature type="region of interest" description="Disordered" evidence="2">
    <location>
        <begin position="298"/>
        <end position="318"/>
    </location>
</feature>
<feature type="chain" id="PRO_5003010327" evidence="3">
    <location>
        <begin position="20"/>
        <end position="318"/>
    </location>
</feature>
<dbReference type="PANTHER" id="PTHR30535">
    <property type="entry name" value="VITAMIN B12-BINDING PROTEIN"/>
    <property type="match status" value="1"/>
</dbReference>
<protein>
    <submittedName>
        <fullName evidence="5">Periplasmic binding protein</fullName>
    </submittedName>
</protein>
<evidence type="ECO:0000256" key="2">
    <source>
        <dbReference type="SAM" id="MobiDB-lite"/>
    </source>
</evidence>
<dbReference type="KEGG" id="hoh:Hoch_0419"/>
<dbReference type="PANTHER" id="PTHR30535:SF4">
    <property type="entry name" value="HEMIN-BINDING PERIPLASMIC PROTEIN HMUT"/>
    <property type="match status" value="1"/>
</dbReference>
<dbReference type="OrthoDB" id="9787830at2"/>
<dbReference type="RefSeq" id="WP_012825687.1">
    <property type="nucleotide sequence ID" value="NC_013440.1"/>
</dbReference>
<feature type="compositionally biased region" description="Polar residues" evidence="2">
    <location>
        <begin position="304"/>
        <end position="318"/>
    </location>
</feature>